<dbReference type="Proteomes" id="UP000188967">
    <property type="component" value="Unassembled WGS sequence"/>
</dbReference>
<evidence type="ECO:0000313" key="1">
    <source>
        <dbReference type="EMBL" id="MJL95820.1"/>
    </source>
</evidence>
<reference evidence="1" key="6">
    <citation type="submission" date="2018-06" db="EMBL/GenBank/DDBJ databases">
        <authorList>
            <person name="Ashton P.M."/>
            <person name="Dallman T."/>
            <person name="Nair S."/>
            <person name="De Pinna E."/>
            <person name="Peters T."/>
            <person name="Grant K."/>
        </authorList>
    </citation>
    <scope>NUCLEOTIDE SEQUENCE [LARGE SCALE GENOMIC DNA]</scope>
    <source>
        <strain evidence="1">462023</strain>
    </source>
</reference>
<dbReference type="Proteomes" id="UP000233549">
    <property type="component" value="Unassembled WGS sequence"/>
</dbReference>
<dbReference type="EMBL" id="RTJF01000043">
    <property type="protein sequence ID" value="MJL95820.1"/>
    <property type="molecule type" value="Genomic_DNA"/>
</dbReference>
<dbReference type="Proteomes" id="UP000885382">
    <property type="component" value="Unassembled WGS sequence"/>
</dbReference>
<dbReference type="EMBL" id="LRKC01000166">
    <property type="protein sequence ID" value="OKV05493.1"/>
    <property type="molecule type" value="Genomic_DNA"/>
</dbReference>
<evidence type="ECO:0000313" key="9">
    <source>
        <dbReference type="Proteomes" id="UP000233549"/>
    </source>
</evidence>
<accession>A0A1L7AXX1</accession>
<gene>
    <name evidence="2" type="ORF">AWP47_25595</name>
    <name evidence="3" type="ORF">BXT93_06710</name>
    <name evidence="5" type="ORF">C2M16_19265</name>
    <name evidence="4" type="ORF">CWS33_17240</name>
    <name evidence="6" type="ORF">DD762_15240</name>
    <name evidence="1" type="ORF">DNX30_24350</name>
</gene>
<evidence type="ECO:0000313" key="3">
    <source>
        <dbReference type="EMBL" id="ONG35711.1"/>
    </source>
</evidence>
<proteinExistence type="predicted"/>
<sequence length="64" mass="7303">MRIEPCSVNLFFKENCSKVTVWLGCEQRGAIFVNYCLLCVFSPPYSHSFVIQDEIRNSTIVVGN</sequence>
<evidence type="ECO:0000313" key="5">
    <source>
        <dbReference type="EMBL" id="PNY66114.1"/>
    </source>
</evidence>
<reference evidence="3 8" key="2">
    <citation type="submission" date="2017-01" db="EMBL/GenBank/DDBJ databases">
        <title>Draft genome sequence of an E. coli strain isolated from human, in Amazon, Brazil.</title>
        <authorList>
            <person name="Moura Q."/>
            <person name="Fernandes M.R."/>
            <person name="Cerdeira L."/>
            <person name="Vianello M."/>
            <person name="Souza T.A."/>
            <person name="Ienne S."/>
            <person name="Lincopan N."/>
        </authorList>
    </citation>
    <scope>NUCLEOTIDE SEQUENCE [LARGE SCALE GENOMIC DNA]</scope>
    <source>
        <strain evidence="3 8">ICBEcBL-II-13</strain>
    </source>
</reference>
<dbReference type="EMBL" id="MTPS01000091">
    <property type="protein sequence ID" value="ONG35711.1"/>
    <property type="molecule type" value="Genomic_DNA"/>
</dbReference>
<reference evidence="2 7" key="1">
    <citation type="journal article" date="2017" name="Front. Cell. Infect. Microbiol.">
        <title>Chaperone-usher pili loci of human colonization factor-negative enterotoxigenic Escherichia coli.</title>
        <authorList>
            <person name="Del Canto F."/>
            <person name="Vidal R."/>
            <person name="Stine O.C."/>
            <person name="Pop M."/>
        </authorList>
    </citation>
    <scope>NUCLEOTIDE SEQUENCE [LARGE SCALE GENOMIC DNA]</scope>
    <source>
        <strain evidence="2 7">700324</strain>
    </source>
</reference>
<evidence type="ECO:0000313" key="4">
    <source>
        <dbReference type="EMBL" id="PKD88328.1"/>
    </source>
</evidence>
<dbReference type="EMBL" id="QEMT01000025">
    <property type="protein sequence ID" value="PWH59808.1"/>
    <property type="molecule type" value="Genomic_DNA"/>
</dbReference>
<evidence type="ECO:0000313" key="8">
    <source>
        <dbReference type="Proteomes" id="UP000188967"/>
    </source>
</evidence>
<dbReference type="Proteomes" id="UP000236598">
    <property type="component" value="Unassembled WGS sequence"/>
</dbReference>
<evidence type="ECO:0000313" key="11">
    <source>
        <dbReference type="Proteomes" id="UP000245761"/>
    </source>
</evidence>
<dbReference type="EMBL" id="PITP01000017">
    <property type="protein sequence ID" value="PKD88328.1"/>
    <property type="molecule type" value="Genomic_DNA"/>
</dbReference>
<reference evidence="5 10" key="4">
    <citation type="submission" date="2018-01" db="EMBL/GenBank/DDBJ databases">
        <title>Draft Genomic Sequencing Of Potential Extraintestinal Pathogenic Escherichia coli B8S18 Isolated From Retail Chicken Skin.</title>
        <authorList>
            <person name="Xu A."/>
            <person name="Tilman S."/>
            <person name="Wisser-Parker K."/>
            <person name="Sheen S."/>
            <person name="Sommers C."/>
        </authorList>
    </citation>
    <scope>NUCLEOTIDE SEQUENCE [LARGE SCALE GENOMIC DNA]</scope>
    <source>
        <strain evidence="5 10">B8S18Com</strain>
    </source>
</reference>
<name>A0A1L7AXX1_ECOLX</name>
<dbReference type="Proteomes" id="UP000185794">
    <property type="component" value="Unassembled WGS sequence"/>
</dbReference>
<protein>
    <submittedName>
        <fullName evidence="2">Uncharacterized protein</fullName>
    </submittedName>
</protein>
<dbReference type="EMBL" id="PPHQ01000017">
    <property type="protein sequence ID" value="PNY66114.1"/>
    <property type="molecule type" value="Genomic_DNA"/>
</dbReference>
<evidence type="ECO:0000313" key="2">
    <source>
        <dbReference type="EMBL" id="OKV05493.1"/>
    </source>
</evidence>
<dbReference type="AlphaFoldDB" id="A0A1L7AXX1"/>
<evidence type="ECO:0000313" key="10">
    <source>
        <dbReference type="Proteomes" id="UP000236598"/>
    </source>
</evidence>
<reference evidence="6 11" key="5">
    <citation type="submission" date="2018-04" db="EMBL/GenBank/DDBJ databases">
        <title>Draft Genomic Sequencing Of Potential Extraintestinal Pathogenic Escherichia coli B8S56 Isolated from Retail Chicken Skin.</title>
        <authorList>
            <person name="Xu A."/>
            <person name="Tilman S."/>
            <person name="Wisser-Parker K."/>
            <person name="Scullen O.J."/>
            <person name="Sommers C."/>
        </authorList>
    </citation>
    <scope>NUCLEOTIDE SEQUENCE [LARGE SCALE GENOMIC DNA]</scope>
    <source>
        <strain evidence="6 11">B8S56</strain>
    </source>
</reference>
<comment type="caution">
    <text evidence="2">The sequence shown here is derived from an EMBL/GenBank/DDBJ whole genome shotgun (WGS) entry which is preliminary data.</text>
</comment>
<organism evidence="2 7">
    <name type="scientific">Escherichia coli</name>
    <dbReference type="NCBI Taxonomy" id="562"/>
    <lineage>
        <taxon>Bacteria</taxon>
        <taxon>Pseudomonadati</taxon>
        <taxon>Pseudomonadota</taxon>
        <taxon>Gammaproteobacteria</taxon>
        <taxon>Enterobacterales</taxon>
        <taxon>Enterobacteriaceae</taxon>
        <taxon>Escherichia</taxon>
    </lineage>
</organism>
<dbReference type="Proteomes" id="UP000245761">
    <property type="component" value="Unassembled WGS sequence"/>
</dbReference>
<evidence type="ECO:0000313" key="7">
    <source>
        <dbReference type="Proteomes" id="UP000185794"/>
    </source>
</evidence>
<evidence type="ECO:0000313" key="6">
    <source>
        <dbReference type="EMBL" id="PWH59808.1"/>
    </source>
</evidence>
<reference evidence="4 9" key="3">
    <citation type="submission" date="2017-12" db="EMBL/GenBank/DDBJ databases">
        <title>Rapid rising of carbapenem-resistant Enterobacteriaceae(CRE) and emergence of colistin resistance genemcr-1 in CRE in the hospital of Henan, China.</title>
        <authorList>
            <person name="Sun Q."/>
            <person name="Zhang R."/>
            <person name="Li Y."/>
            <person name="Shen Y."/>
            <person name="Zhang Y."/>
            <person name="Yang J."/>
            <person name="Shu L."/>
            <person name="Zhou H."/>
            <person name="Wang Y."/>
            <person name="Wang B."/>
            <person name="Shen Z."/>
        </authorList>
    </citation>
    <scope>NUCLEOTIDE SEQUENCE [LARGE SCALE GENOMIC DNA]</scope>
    <source>
        <strain evidence="4 9">3512</strain>
    </source>
</reference>